<reference evidence="2" key="1">
    <citation type="submission" date="2022-11" db="UniProtKB">
        <authorList>
            <consortium name="WormBaseParasite"/>
        </authorList>
    </citation>
    <scope>IDENTIFICATION</scope>
</reference>
<keyword evidence="1" id="KW-1185">Reference proteome</keyword>
<evidence type="ECO:0000313" key="1">
    <source>
        <dbReference type="Proteomes" id="UP000887566"/>
    </source>
</evidence>
<dbReference type="Proteomes" id="UP000887566">
    <property type="component" value="Unplaced"/>
</dbReference>
<evidence type="ECO:0000313" key="2">
    <source>
        <dbReference type="WBParaSite" id="PSAMB.scaffold457size50439.g6102.t1"/>
    </source>
</evidence>
<sequence>MFVSFAGPLFITHRLEWRRSMAAMVLGGLTDRRDQRDHDCRSYRRLPPLLPPLLTERARFAAPRLWPVLVFAVGRVGGPLGQFRVVFARRRTKAFNQLGGAIVLIRRRGRRFFAFLPPLFAAARPFAFG</sequence>
<proteinExistence type="predicted"/>
<organism evidence="1 2">
    <name type="scientific">Plectus sambesii</name>
    <dbReference type="NCBI Taxonomy" id="2011161"/>
    <lineage>
        <taxon>Eukaryota</taxon>
        <taxon>Metazoa</taxon>
        <taxon>Ecdysozoa</taxon>
        <taxon>Nematoda</taxon>
        <taxon>Chromadorea</taxon>
        <taxon>Plectida</taxon>
        <taxon>Plectina</taxon>
        <taxon>Plectoidea</taxon>
        <taxon>Plectidae</taxon>
        <taxon>Plectus</taxon>
    </lineage>
</organism>
<dbReference type="WBParaSite" id="PSAMB.scaffold457size50439.g6102.t1">
    <property type="protein sequence ID" value="PSAMB.scaffold457size50439.g6102.t1"/>
    <property type="gene ID" value="PSAMB.scaffold457size50439.g6102"/>
</dbReference>
<dbReference type="AlphaFoldDB" id="A0A914WLX8"/>
<protein>
    <submittedName>
        <fullName evidence="2">Secreted protein</fullName>
    </submittedName>
</protein>
<accession>A0A914WLX8</accession>
<name>A0A914WLX8_9BILA</name>